<keyword evidence="1" id="KW-0732">Signal</keyword>
<feature type="signal peptide" evidence="1">
    <location>
        <begin position="1"/>
        <end position="26"/>
    </location>
</feature>
<sequence>MAKWSPLITVFFLYLTLAAAPLPSDAAVSYAQLRSLISLAHSLSIRVANLRASRGDLAGARRARLFADKLEGGLGFRFWPTFWSLGWDYLKNYAWQDVASFWDSFGVAAEFNELLSSLTELTRLGSDSERAAWVARNYRRVLGLSNSMFNRLLSVFSKSVINLRLRCL</sequence>
<reference evidence="2" key="2">
    <citation type="submission" date="2020-07" db="EMBL/GenBank/DDBJ databases">
        <authorList>
            <person name="Vera ALvarez R."/>
            <person name="Arias-Moreno D.M."/>
            <person name="Jimenez-Jacinto V."/>
            <person name="Jimenez-Bremont J.F."/>
            <person name="Swaminathan K."/>
            <person name="Moose S.P."/>
            <person name="Guerrero-Gonzalez M.L."/>
            <person name="Marino-Ramirez L."/>
            <person name="Landsman D."/>
            <person name="Rodriguez-Kessler M."/>
            <person name="Delgado-Sanchez P."/>
        </authorList>
    </citation>
    <scope>NUCLEOTIDE SEQUENCE</scope>
    <source>
        <tissue evidence="2">Cladode</tissue>
    </source>
</reference>
<feature type="chain" id="PRO_5027989508" evidence="1">
    <location>
        <begin position="27"/>
        <end position="168"/>
    </location>
</feature>
<reference evidence="2" key="1">
    <citation type="journal article" date="2013" name="J. Plant Res.">
        <title>Effect of fungi and light on seed germination of three Opuntia species from semiarid lands of central Mexico.</title>
        <authorList>
            <person name="Delgado-Sanchez P."/>
            <person name="Jimenez-Bremont J.F."/>
            <person name="Guerrero-Gonzalez Mde L."/>
            <person name="Flores J."/>
        </authorList>
    </citation>
    <scope>NUCLEOTIDE SEQUENCE</scope>
    <source>
        <tissue evidence="2">Cladode</tissue>
    </source>
</reference>
<evidence type="ECO:0000256" key="1">
    <source>
        <dbReference type="SAM" id="SignalP"/>
    </source>
</evidence>
<dbReference type="AlphaFoldDB" id="A0A7C9E118"/>
<organism evidence="2">
    <name type="scientific">Opuntia streptacantha</name>
    <name type="common">Prickly pear cactus</name>
    <name type="synonym">Opuntia cardona</name>
    <dbReference type="NCBI Taxonomy" id="393608"/>
    <lineage>
        <taxon>Eukaryota</taxon>
        <taxon>Viridiplantae</taxon>
        <taxon>Streptophyta</taxon>
        <taxon>Embryophyta</taxon>
        <taxon>Tracheophyta</taxon>
        <taxon>Spermatophyta</taxon>
        <taxon>Magnoliopsida</taxon>
        <taxon>eudicotyledons</taxon>
        <taxon>Gunneridae</taxon>
        <taxon>Pentapetalae</taxon>
        <taxon>Caryophyllales</taxon>
        <taxon>Cactineae</taxon>
        <taxon>Cactaceae</taxon>
        <taxon>Opuntioideae</taxon>
        <taxon>Opuntia</taxon>
    </lineage>
</organism>
<protein>
    <submittedName>
        <fullName evidence="2">Uncharacterized protein</fullName>
    </submittedName>
</protein>
<name>A0A7C9E118_OPUST</name>
<dbReference type="PANTHER" id="PTHR36806">
    <property type="entry name" value="ADENINE PHOSPHORIBOSYLTRANSFERASE"/>
    <property type="match status" value="1"/>
</dbReference>
<evidence type="ECO:0000313" key="2">
    <source>
        <dbReference type="EMBL" id="MBA4653583.1"/>
    </source>
</evidence>
<dbReference type="EMBL" id="GISG01180031">
    <property type="protein sequence ID" value="MBA4653583.1"/>
    <property type="molecule type" value="Transcribed_RNA"/>
</dbReference>
<proteinExistence type="predicted"/>
<accession>A0A7C9E118</accession>